<dbReference type="InterPro" id="IPR032710">
    <property type="entry name" value="NTF2-like_dom_sf"/>
</dbReference>
<dbReference type="SUPFAM" id="SSF54427">
    <property type="entry name" value="NTF2-like"/>
    <property type="match status" value="1"/>
</dbReference>
<dbReference type="AlphaFoldDB" id="A0AAP9KS13"/>
<evidence type="ECO:0000313" key="4">
    <source>
        <dbReference type="Proteomes" id="UP001171299"/>
    </source>
</evidence>
<protein>
    <submittedName>
        <fullName evidence="1">Nuclear transport factor 2 family protein</fullName>
    </submittedName>
</protein>
<keyword evidence="2" id="KW-0614">Plasmid</keyword>
<dbReference type="KEGG" id="ppho:CTZ24_24340"/>
<dbReference type="Gene3D" id="3.10.450.50">
    <property type="match status" value="1"/>
</dbReference>
<dbReference type="Proteomes" id="UP000424872">
    <property type="component" value="Plasmid pMSR2C"/>
</dbReference>
<geneLocation type="plasmid" evidence="3">
    <name>pmsr2c</name>
</geneLocation>
<evidence type="ECO:0000313" key="1">
    <source>
        <dbReference type="EMBL" id="MDO6406502.1"/>
    </source>
</evidence>
<evidence type="ECO:0000313" key="3">
    <source>
        <dbReference type="Proteomes" id="UP000424872"/>
    </source>
</evidence>
<reference evidence="1" key="3">
    <citation type="submission" date="2023-07" db="EMBL/GenBank/DDBJ databases">
        <title>The extreme plant-growth-promoting properties of Pantoea phytobeneficialis PF55 revealed by functional and genomic analysis.</title>
        <authorList>
            <person name="Nascimento F.X."/>
            <person name="Marcio R.J."/>
        </authorList>
    </citation>
    <scope>NUCLEOTIDE SEQUENCE</scope>
    <source>
        <strain evidence="1">PF55</strain>
    </source>
</reference>
<organism evidence="2 3">
    <name type="scientific">Pantoea phytobeneficialis</name>
    <dbReference type="NCBI Taxonomy" id="2052056"/>
    <lineage>
        <taxon>Bacteria</taxon>
        <taxon>Pseudomonadati</taxon>
        <taxon>Pseudomonadota</taxon>
        <taxon>Gammaproteobacteria</taxon>
        <taxon>Enterobacterales</taxon>
        <taxon>Erwiniaceae</taxon>
        <taxon>Pantoea</taxon>
    </lineage>
</organism>
<gene>
    <name evidence="2" type="ORF">CTZ24_24340</name>
    <name evidence="1" type="ORF">Q3404_07940</name>
</gene>
<geneLocation type="plasmid" evidence="2">
    <name>pMSR2C</name>
</geneLocation>
<accession>A0AAP9KS13</accession>
<dbReference type="RefSeq" id="WP_208727000.1">
    <property type="nucleotide sequence ID" value="NZ_CP024639.1"/>
</dbReference>
<dbReference type="Proteomes" id="UP001171299">
    <property type="component" value="Unassembled WGS sequence"/>
</dbReference>
<reference evidence="2" key="2">
    <citation type="journal article" date="2020" name="Environ. Microbiol.">
        <title>The extreme plant-growth-promoting properties of Pantoea phytobeneficialis MSR2 revealed by functional and genomic analysis.</title>
        <authorList>
            <person name="Nascimento F.X."/>
            <person name="Hernandez A.G."/>
            <person name="Glick B.R."/>
            <person name="Rossi M.J."/>
        </authorList>
    </citation>
    <scope>NUCLEOTIDE SEQUENCE</scope>
    <source>
        <strain evidence="2">MSR2</strain>
    </source>
</reference>
<reference evidence="3" key="1">
    <citation type="submission" date="2017-11" db="EMBL/GenBank/DDBJ databases">
        <title>Genome sequence of Pantoea sp. MSR2.</title>
        <authorList>
            <person name="Nascimento F.X."/>
        </authorList>
    </citation>
    <scope>NUCLEOTIDE SEQUENCE [LARGE SCALE GENOMIC DNA]</scope>
    <source>
        <strain evidence="3">MSR2</strain>
        <plasmid evidence="3">pmsr2c</plasmid>
    </source>
</reference>
<proteinExistence type="predicted"/>
<sequence length="130" mass="14906">MNKQSQLVIHALQEIVSNPRHDEKMIASYFAASYQQQVDGKCLDYPGFVSHMALLKTLTRQMEVVLLSVVAERDTVFTHHRVKVEKCDNTKSEIEVMARFTLESDRIIRCDELTRLVSGNKQDHDLGSRS</sequence>
<name>A0AAP9KS13_9GAMM</name>
<keyword evidence="4" id="KW-1185">Reference proteome</keyword>
<dbReference type="EMBL" id="JAUOOM010000006">
    <property type="protein sequence ID" value="MDO6406502.1"/>
    <property type="molecule type" value="Genomic_DNA"/>
</dbReference>
<dbReference type="EMBL" id="CP024639">
    <property type="protein sequence ID" value="QGR09598.1"/>
    <property type="molecule type" value="Genomic_DNA"/>
</dbReference>
<evidence type="ECO:0000313" key="2">
    <source>
        <dbReference type="EMBL" id="QGR09598.1"/>
    </source>
</evidence>